<dbReference type="Gramene" id="EME30548">
    <property type="protein sequence ID" value="EME30548"/>
    <property type="gene ID" value="Gasu_22190"/>
</dbReference>
<protein>
    <recommendedName>
        <fullName evidence="2">Ubiquitin-like domain-containing protein</fullName>
    </recommendedName>
</protein>
<dbReference type="SMART" id="SM00213">
    <property type="entry name" value="UBQ"/>
    <property type="match status" value="1"/>
</dbReference>
<dbReference type="RefSeq" id="XP_005707068.1">
    <property type="nucleotide sequence ID" value="XM_005707011.1"/>
</dbReference>
<dbReference type="GeneID" id="17089271"/>
<evidence type="ECO:0000313" key="3">
    <source>
        <dbReference type="EMBL" id="EME30548.1"/>
    </source>
</evidence>
<evidence type="ECO:0000259" key="2">
    <source>
        <dbReference type="PROSITE" id="PS50053"/>
    </source>
</evidence>
<keyword evidence="1" id="KW-1133">Transmembrane helix</keyword>
<accession>M2Y3J2</accession>
<dbReference type="EMBL" id="KB454499">
    <property type="protein sequence ID" value="EME30548.1"/>
    <property type="molecule type" value="Genomic_DNA"/>
</dbReference>
<dbReference type="CDD" id="cd17039">
    <property type="entry name" value="Ubl_ubiquitin_like"/>
    <property type="match status" value="1"/>
</dbReference>
<keyword evidence="1" id="KW-0472">Membrane</keyword>
<keyword evidence="1" id="KW-0812">Transmembrane</keyword>
<organism evidence="3 4">
    <name type="scientific">Galdieria sulphuraria</name>
    <name type="common">Red alga</name>
    <dbReference type="NCBI Taxonomy" id="130081"/>
    <lineage>
        <taxon>Eukaryota</taxon>
        <taxon>Rhodophyta</taxon>
        <taxon>Bangiophyceae</taxon>
        <taxon>Galdieriales</taxon>
        <taxon>Galdieriaceae</taxon>
        <taxon>Galdieria</taxon>
    </lineage>
</organism>
<dbReference type="Proteomes" id="UP000030680">
    <property type="component" value="Unassembled WGS sequence"/>
</dbReference>
<feature type="transmembrane region" description="Helical" evidence="1">
    <location>
        <begin position="201"/>
        <end position="220"/>
    </location>
</feature>
<feature type="domain" description="Ubiquitin-like" evidence="2">
    <location>
        <begin position="1"/>
        <end position="85"/>
    </location>
</feature>
<dbReference type="InterPro" id="IPR025390">
    <property type="entry name" value="Dsc3_C"/>
</dbReference>
<dbReference type="Pfam" id="PF13373">
    <property type="entry name" value="Dsc3_C"/>
    <property type="match status" value="1"/>
</dbReference>
<dbReference type="AlphaFoldDB" id="M2Y3J2"/>
<dbReference type="SUPFAM" id="SSF54236">
    <property type="entry name" value="Ubiquitin-like"/>
    <property type="match status" value="1"/>
</dbReference>
<feature type="transmembrane region" description="Helical" evidence="1">
    <location>
        <begin position="232"/>
        <end position="251"/>
    </location>
</feature>
<keyword evidence="4" id="KW-1185">Reference proteome</keyword>
<dbReference type="Gene3D" id="3.10.20.90">
    <property type="entry name" value="Phosphatidylinositol 3-kinase Catalytic Subunit, Chain A, domain 1"/>
    <property type="match status" value="1"/>
</dbReference>
<reference evidence="4" key="1">
    <citation type="journal article" date="2013" name="Science">
        <title>Gene transfer from bacteria and archaea facilitated evolution of an extremophilic eukaryote.</title>
        <authorList>
            <person name="Schonknecht G."/>
            <person name="Chen W.H."/>
            <person name="Ternes C.M."/>
            <person name="Barbier G.G."/>
            <person name="Shrestha R.P."/>
            <person name="Stanke M."/>
            <person name="Brautigam A."/>
            <person name="Baker B.J."/>
            <person name="Banfield J.F."/>
            <person name="Garavito R.M."/>
            <person name="Carr K."/>
            <person name="Wilkerson C."/>
            <person name="Rensing S.A."/>
            <person name="Gagneul D."/>
            <person name="Dickenson N.E."/>
            <person name="Oesterhelt C."/>
            <person name="Lercher M.J."/>
            <person name="Weber A.P."/>
        </authorList>
    </citation>
    <scope>NUCLEOTIDE SEQUENCE [LARGE SCALE GENOMIC DNA]</scope>
    <source>
        <strain evidence="4">074W</strain>
    </source>
</reference>
<dbReference type="GO" id="GO:0005783">
    <property type="term" value="C:endoplasmic reticulum"/>
    <property type="evidence" value="ECO:0007669"/>
    <property type="project" value="TreeGrafter"/>
</dbReference>
<dbReference type="InterPro" id="IPR029071">
    <property type="entry name" value="Ubiquitin-like_domsf"/>
</dbReference>
<gene>
    <name evidence="3" type="ORF">Gasu_22190</name>
</gene>
<evidence type="ECO:0000313" key="4">
    <source>
        <dbReference type="Proteomes" id="UP000030680"/>
    </source>
</evidence>
<dbReference type="PROSITE" id="PS50053">
    <property type="entry name" value="UBIQUITIN_2"/>
    <property type="match status" value="1"/>
</dbReference>
<dbReference type="InterPro" id="IPR045226">
    <property type="entry name" value="Dsc3"/>
</dbReference>
<dbReference type="KEGG" id="gsl:Gasu_22190"/>
<dbReference type="InterPro" id="IPR000626">
    <property type="entry name" value="Ubiquitin-like_dom"/>
</dbReference>
<proteinExistence type="predicted"/>
<sequence length="264" mass="29348">MQLRIGLPDGSVSTIQVDQDATIDQLKDKVCQERKIDPKTKRFVLIVVVGCRIRLIYSGKLLSEGSSRLVDSKIEDGSYVHCVISDEVNVTSAGRTSNNQERSERLQTRIPVVDPHSEYRGLDRLREAGFTEDEIAVLRRQFARSQGLNPDHLEETGDLRDLEERWMADASTHEITVGDLEGGAFTDESVFGESEGTVHDFVFGLLVGFLLGIIVLVFLLDRGLPRKRKLGILAGVVGNLLFGILRSTWLMTHEQDPSSGRSGE</sequence>
<evidence type="ECO:0000256" key="1">
    <source>
        <dbReference type="SAM" id="Phobius"/>
    </source>
</evidence>
<name>M2Y3J2_GALSU</name>
<dbReference type="OrthoDB" id="2556122at2759"/>
<dbReference type="GO" id="GO:0044695">
    <property type="term" value="C:Dsc E3 ubiquitin ligase complex"/>
    <property type="evidence" value="ECO:0007669"/>
    <property type="project" value="InterPro"/>
</dbReference>
<dbReference type="Pfam" id="PF00240">
    <property type="entry name" value="ubiquitin"/>
    <property type="match status" value="1"/>
</dbReference>
<dbReference type="eggNOG" id="ENOG502S7DP">
    <property type="taxonomic scope" value="Eukaryota"/>
</dbReference>
<dbReference type="OMA" id="WERTIPR"/>
<dbReference type="PANTHER" id="PTHR28049">
    <property type="entry name" value="TRANSMEMBRANE PROTEIN YOR223W"/>
    <property type="match status" value="1"/>
</dbReference>
<dbReference type="PANTHER" id="PTHR28049:SF1">
    <property type="entry name" value="DSC E3 UBIQUITIN LIGASE COMPLEX SUBUNIT 3"/>
    <property type="match status" value="1"/>
</dbReference>